<evidence type="ECO:0000256" key="1">
    <source>
        <dbReference type="SAM" id="MobiDB-lite"/>
    </source>
</evidence>
<sequence length="119" mass="13913">MTNITFKDFDYAGSASRRERLIKTKRRRERPERETPDECTASVPQLSAKAQELNDFTLPVRCMYQFRKLSYEDKAKVLDKVSRFYQLESDTFLEPCQPKPRQGYSAYSLIVSSLQSLCI</sequence>
<evidence type="ECO:0000313" key="3">
    <source>
        <dbReference type="Proteomes" id="UP000265618"/>
    </source>
</evidence>
<feature type="region of interest" description="Disordered" evidence="1">
    <location>
        <begin position="20"/>
        <end position="41"/>
    </location>
</feature>
<keyword evidence="3" id="KW-1185">Reference proteome</keyword>
<dbReference type="Proteomes" id="UP000265618">
    <property type="component" value="Unassembled WGS sequence"/>
</dbReference>
<dbReference type="AlphaFoldDB" id="A0A9K3D947"/>
<protein>
    <submittedName>
        <fullName evidence="2">Uncharacterized protein</fullName>
    </submittedName>
</protein>
<reference evidence="2 3" key="1">
    <citation type="journal article" date="2018" name="PLoS ONE">
        <title>The draft genome of Kipferlia bialata reveals reductive genome evolution in fornicate parasites.</title>
        <authorList>
            <person name="Tanifuji G."/>
            <person name="Takabayashi S."/>
            <person name="Kume K."/>
            <person name="Takagi M."/>
            <person name="Nakayama T."/>
            <person name="Kamikawa R."/>
            <person name="Inagaki Y."/>
            <person name="Hashimoto T."/>
        </authorList>
    </citation>
    <scope>NUCLEOTIDE SEQUENCE [LARGE SCALE GENOMIC DNA]</scope>
    <source>
        <strain evidence="2">NY0173</strain>
    </source>
</reference>
<proteinExistence type="predicted"/>
<evidence type="ECO:0000313" key="2">
    <source>
        <dbReference type="EMBL" id="GIQ90887.1"/>
    </source>
</evidence>
<organism evidence="2 3">
    <name type="scientific">Kipferlia bialata</name>
    <dbReference type="NCBI Taxonomy" id="797122"/>
    <lineage>
        <taxon>Eukaryota</taxon>
        <taxon>Metamonada</taxon>
        <taxon>Carpediemonas-like organisms</taxon>
        <taxon>Kipferlia</taxon>
    </lineage>
</organism>
<comment type="caution">
    <text evidence="2">The sequence shown here is derived from an EMBL/GenBank/DDBJ whole genome shotgun (WGS) entry which is preliminary data.</text>
</comment>
<name>A0A9K3D947_9EUKA</name>
<dbReference type="EMBL" id="BDIP01006816">
    <property type="protein sequence ID" value="GIQ90887.1"/>
    <property type="molecule type" value="Genomic_DNA"/>
</dbReference>
<gene>
    <name evidence="2" type="ORF">KIPB_013862</name>
</gene>
<accession>A0A9K3D947</accession>